<accession>X1RCL4</accession>
<feature type="non-terminal residue" evidence="1">
    <location>
        <position position="1"/>
    </location>
</feature>
<evidence type="ECO:0000313" key="1">
    <source>
        <dbReference type="EMBL" id="GAI78457.1"/>
    </source>
</evidence>
<protein>
    <submittedName>
        <fullName evidence="1">Uncharacterized protein</fullName>
    </submittedName>
</protein>
<sequence>VKNFLLIVLTKDAVAQNVTTKNIVRGTKEK</sequence>
<proteinExistence type="predicted"/>
<dbReference type="AlphaFoldDB" id="X1RCL4"/>
<dbReference type="EMBL" id="BARW01011933">
    <property type="protein sequence ID" value="GAI78457.1"/>
    <property type="molecule type" value="Genomic_DNA"/>
</dbReference>
<organism evidence="1">
    <name type="scientific">marine sediment metagenome</name>
    <dbReference type="NCBI Taxonomy" id="412755"/>
    <lineage>
        <taxon>unclassified sequences</taxon>
        <taxon>metagenomes</taxon>
        <taxon>ecological metagenomes</taxon>
    </lineage>
</organism>
<name>X1RCL4_9ZZZZ</name>
<comment type="caution">
    <text evidence="1">The sequence shown here is derived from an EMBL/GenBank/DDBJ whole genome shotgun (WGS) entry which is preliminary data.</text>
</comment>
<reference evidence="1" key="1">
    <citation type="journal article" date="2014" name="Front. Microbiol.">
        <title>High frequency of phylogenetically diverse reductive dehalogenase-homologous genes in deep subseafloor sedimentary metagenomes.</title>
        <authorList>
            <person name="Kawai M."/>
            <person name="Futagami T."/>
            <person name="Toyoda A."/>
            <person name="Takaki Y."/>
            <person name="Nishi S."/>
            <person name="Hori S."/>
            <person name="Arai W."/>
            <person name="Tsubouchi T."/>
            <person name="Morono Y."/>
            <person name="Uchiyama I."/>
            <person name="Ito T."/>
            <person name="Fujiyama A."/>
            <person name="Inagaki F."/>
            <person name="Takami H."/>
        </authorList>
    </citation>
    <scope>NUCLEOTIDE SEQUENCE</scope>
    <source>
        <strain evidence="1">Expedition CK06-06</strain>
    </source>
</reference>
<gene>
    <name evidence="1" type="ORF">S12H4_22759</name>
</gene>